<keyword evidence="1" id="KW-0479">Metal-binding</keyword>
<evidence type="ECO:0000256" key="3">
    <source>
        <dbReference type="PROSITE-ProRule" id="PRU00742"/>
    </source>
</evidence>
<dbReference type="PANTHER" id="PTHR11358">
    <property type="entry name" value="ARGINASE/AGMATINASE"/>
    <property type="match status" value="1"/>
</dbReference>
<proteinExistence type="inferred from homology"/>
<dbReference type="RefSeq" id="WP_307435772.1">
    <property type="nucleotide sequence ID" value="NZ_JAUSVK010000001.1"/>
</dbReference>
<dbReference type="EC" id="3.5.3.11" evidence="4"/>
<evidence type="ECO:0000256" key="2">
    <source>
        <dbReference type="ARBA" id="ARBA00022801"/>
    </source>
</evidence>
<evidence type="ECO:0000313" key="4">
    <source>
        <dbReference type="EMBL" id="MDQ0396070.1"/>
    </source>
</evidence>
<dbReference type="Proteomes" id="UP001237448">
    <property type="component" value="Unassembled WGS sequence"/>
</dbReference>
<comment type="similarity">
    <text evidence="3">Belongs to the arginase family.</text>
</comment>
<keyword evidence="5" id="KW-1185">Reference proteome</keyword>
<dbReference type="InterPro" id="IPR023696">
    <property type="entry name" value="Ureohydrolase_dom_sf"/>
</dbReference>
<evidence type="ECO:0000256" key="1">
    <source>
        <dbReference type="ARBA" id="ARBA00022723"/>
    </source>
</evidence>
<keyword evidence="2 4" id="KW-0378">Hydrolase</keyword>
<dbReference type="PIRSF" id="PIRSF036979">
    <property type="entry name" value="Arginase"/>
    <property type="match status" value="1"/>
</dbReference>
<sequence>MPPSPAFLGFPDRLPGNVAPRAVLFGAPHGTLYPGIDAAPFAQAPAAIRAASQEDADWTEHWDFDLDGPLFAGGPAACVDIGDVPTTLGDGAGNRALIERQTRAILAASAVPVMIGGDDSVPIPFLAGFAPAGPIWILQVDAHIDWREERYGERFGFSSTMRRASEMPHVAGIVQVGLRGLGSARAAEIEAAKSYGARFVTARELHRDGPEAALRHIPAGANVVVTFDCDALDPAVMPAVAAPTPGGLDYGQAIGLIEGVAARARIAGFDLIEFFPPSDRGGVSAITAARLLVNVIGRIARQA</sequence>
<protein>
    <submittedName>
        <fullName evidence="4">Agmatinase</fullName>
        <ecNumber evidence="4">3.5.3.11</ecNumber>
    </submittedName>
</protein>
<dbReference type="GO" id="GO:0008783">
    <property type="term" value="F:agmatinase activity"/>
    <property type="evidence" value="ECO:0007669"/>
    <property type="project" value="UniProtKB-EC"/>
</dbReference>
<gene>
    <name evidence="4" type="ORF">J3R73_005862</name>
</gene>
<dbReference type="SUPFAM" id="SSF52768">
    <property type="entry name" value="Arginase/deacetylase"/>
    <property type="match status" value="1"/>
</dbReference>
<dbReference type="Pfam" id="PF00491">
    <property type="entry name" value="Arginase"/>
    <property type="match status" value="1"/>
</dbReference>
<dbReference type="Gene3D" id="3.40.800.10">
    <property type="entry name" value="Ureohydrolase domain"/>
    <property type="match status" value="1"/>
</dbReference>
<dbReference type="PANTHER" id="PTHR11358:SF26">
    <property type="entry name" value="GUANIDINO ACID HYDROLASE, MITOCHONDRIAL"/>
    <property type="match status" value="1"/>
</dbReference>
<dbReference type="PROSITE" id="PS51409">
    <property type="entry name" value="ARGINASE_2"/>
    <property type="match status" value="1"/>
</dbReference>
<evidence type="ECO:0000313" key="5">
    <source>
        <dbReference type="Proteomes" id="UP001237448"/>
    </source>
</evidence>
<dbReference type="InterPro" id="IPR006035">
    <property type="entry name" value="Ureohydrolase"/>
</dbReference>
<reference evidence="4 5" key="1">
    <citation type="submission" date="2023-07" db="EMBL/GenBank/DDBJ databases">
        <title>Genomic Encyclopedia of Type Strains, Phase IV (KMG-IV): sequencing the most valuable type-strain genomes for metagenomic binning, comparative biology and taxonomic classification.</title>
        <authorList>
            <person name="Goeker M."/>
        </authorList>
    </citation>
    <scope>NUCLEOTIDE SEQUENCE [LARGE SCALE GENOMIC DNA]</scope>
    <source>
        <strain evidence="4 5">DSM 5896</strain>
    </source>
</reference>
<organism evidence="4 5">
    <name type="scientific">Labrys monachus</name>
    <dbReference type="NCBI Taxonomy" id="217067"/>
    <lineage>
        <taxon>Bacteria</taxon>
        <taxon>Pseudomonadati</taxon>
        <taxon>Pseudomonadota</taxon>
        <taxon>Alphaproteobacteria</taxon>
        <taxon>Hyphomicrobiales</taxon>
        <taxon>Xanthobacteraceae</taxon>
        <taxon>Labrys</taxon>
    </lineage>
</organism>
<comment type="caution">
    <text evidence="4">The sequence shown here is derived from an EMBL/GenBank/DDBJ whole genome shotgun (WGS) entry which is preliminary data.</text>
</comment>
<dbReference type="EMBL" id="JAUSVK010000001">
    <property type="protein sequence ID" value="MDQ0396070.1"/>
    <property type="molecule type" value="Genomic_DNA"/>
</dbReference>
<name>A0ABU0FN80_9HYPH</name>
<accession>A0ABU0FN80</accession>